<evidence type="ECO:0000313" key="1">
    <source>
        <dbReference type="EMBL" id="KUL22840.1"/>
    </source>
</evidence>
<comment type="caution">
    <text evidence="1">The sequence shown here is derived from an EMBL/GenBank/DDBJ whole genome shotgun (WGS) entry which is preliminary data.</text>
</comment>
<dbReference type="RefSeq" id="WP_083972602.1">
    <property type="nucleotide sequence ID" value="NZ_LLZH01000337.1"/>
</dbReference>
<protein>
    <submittedName>
        <fullName evidence="1">Uncharacterized protein</fullName>
    </submittedName>
</protein>
<dbReference type="EMBL" id="LLZH01000337">
    <property type="protein sequence ID" value="KUL22840.1"/>
    <property type="molecule type" value="Genomic_DNA"/>
</dbReference>
<keyword evidence="2" id="KW-1185">Reference proteome</keyword>
<dbReference type="AlphaFoldDB" id="A0A124G7H6"/>
<dbReference type="OrthoDB" id="7059377at2"/>
<name>A0A124G7H6_9ACTN</name>
<dbReference type="InterPro" id="IPR045390">
    <property type="entry name" value="ABC-3C_MC3"/>
</dbReference>
<dbReference type="Proteomes" id="UP000053244">
    <property type="component" value="Unassembled WGS sequence"/>
</dbReference>
<gene>
    <name evidence="1" type="ORF">ADL15_47500</name>
</gene>
<proteinExistence type="predicted"/>
<accession>A0A124G7H6</accession>
<evidence type="ECO:0000313" key="2">
    <source>
        <dbReference type="Proteomes" id="UP000053244"/>
    </source>
</evidence>
<sequence>MSSWHNRPQVTAAYLNPALIASIIATAARSYETGRQQPMAWPLAFIVVPLLLHRPTREQLPSSTATHLSTWISRNALLQAGFAERAASLVPPIREGLRFGLRHGALTIINGGLSGSLRPAAGADLRSLFNSARMVGRWLAKTEHPATVFALFGVEP</sequence>
<organism evidence="1 2">
    <name type="scientific">Actinoplanes awajinensis subsp. mycoplanecinus</name>
    <dbReference type="NCBI Taxonomy" id="135947"/>
    <lineage>
        <taxon>Bacteria</taxon>
        <taxon>Bacillati</taxon>
        <taxon>Actinomycetota</taxon>
        <taxon>Actinomycetes</taxon>
        <taxon>Micromonosporales</taxon>
        <taxon>Micromonosporaceae</taxon>
        <taxon>Actinoplanes</taxon>
    </lineage>
</organism>
<reference evidence="1 2" key="1">
    <citation type="submission" date="2015-10" db="EMBL/GenBank/DDBJ databases">
        <authorList>
            <person name="Gilbert D.G."/>
        </authorList>
    </citation>
    <scope>NUCLEOTIDE SEQUENCE [LARGE SCALE GENOMIC DNA]</scope>
    <source>
        <strain evidence="1 2">NRRL B-16712</strain>
    </source>
</reference>
<dbReference type="Pfam" id="PF20131">
    <property type="entry name" value="MC3"/>
    <property type="match status" value="1"/>
</dbReference>